<organism evidence="2 3">
    <name type="scientific">Trueperella bernardiae</name>
    <dbReference type="NCBI Taxonomy" id="59561"/>
    <lineage>
        <taxon>Bacteria</taxon>
        <taxon>Bacillati</taxon>
        <taxon>Actinomycetota</taxon>
        <taxon>Actinomycetes</taxon>
        <taxon>Actinomycetales</taxon>
        <taxon>Actinomycetaceae</taxon>
        <taxon>Trueperella</taxon>
    </lineage>
</organism>
<evidence type="ECO:0000256" key="1">
    <source>
        <dbReference type="SAM" id="MobiDB-lite"/>
    </source>
</evidence>
<dbReference type="Pfam" id="PF01527">
    <property type="entry name" value="HTH_Tnp_1"/>
    <property type="match status" value="1"/>
</dbReference>
<evidence type="ECO:0000313" key="3">
    <source>
        <dbReference type="Proteomes" id="UP001225576"/>
    </source>
</evidence>
<feature type="compositionally biased region" description="Basic and acidic residues" evidence="1">
    <location>
        <begin position="68"/>
        <end position="77"/>
    </location>
</feature>
<evidence type="ECO:0008006" key="4">
    <source>
        <dbReference type="Google" id="ProtNLM"/>
    </source>
</evidence>
<dbReference type="InterPro" id="IPR009057">
    <property type="entry name" value="Homeodomain-like_sf"/>
</dbReference>
<dbReference type="GO" id="GO:0003677">
    <property type="term" value="F:DNA binding"/>
    <property type="evidence" value="ECO:0007669"/>
    <property type="project" value="InterPro"/>
</dbReference>
<evidence type="ECO:0000313" key="2">
    <source>
        <dbReference type="EMBL" id="MDK8602810.1"/>
    </source>
</evidence>
<comment type="caution">
    <text evidence="2">The sequence shown here is derived from an EMBL/GenBank/DDBJ whole genome shotgun (WGS) entry which is preliminary data.</text>
</comment>
<name>A0AAW6ZLV5_9ACTO</name>
<gene>
    <name evidence="2" type="ORF">QP858_10160</name>
</gene>
<dbReference type="InterPro" id="IPR036388">
    <property type="entry name" value="WH-like_DNA-bd_sf"/>
</dbReference>
<dbReference type="GO" id="GO:0006313">
    <property type="term" value="P:DNA transposition"/>
    <property type="evidence" value="ECO:0007669"/>
    <property type="project" value="InterPro"/>
</dbReference>
<accession>A0AAW6ZLV5</accession>
<dbReference type="GO" id="GO:0004803">
    <property type="term" value="F:transposase activity"/>
    <property type="evidence" value="ECO:0007669"/>
    <property type="project" value="InterPro"/>
</dbReference>
<protein>
    <recommendedName>
        <fullName evidence="4">Transposase</fullName>
    </recommendedName>
</protein>
<dbReference type="EMBL" id="JASPDQ010000047">
    <property type="protein sequence ID" value="MDK8602810.1"/>
    <property type="molecule type" value="Genomic_DNA"/>
</dbReference>
<dbReference type="RefSeq" id="WP_160119514.1">
    <property type="nucleotide sequence ID" value="NZ_JASPDQ010000047.1"/>
</dbReference>
<feature type="region of interest" description="Disordered" evidence="1">
    <location>
        <begin position="52"/>
        <end position="77"/>
    </location>
</feature>
<dbReference type="Gene3D" id="1.10.10.10">
    <property type="entry name" value="Winged helix-like DNA-binding domain superfamily/Winged helix DNA-binding domain"/>
    <property type="match status" value="1"/>
</dbReference>
<proteinExistence type="predicted"/>
<dbReference type="InterPro" id="IPR002514">
    <property type="entry name" value="Transposase_8"/>
</dbReference>
<sequence>MPTKFCSELRDRAVRMVYDRHALESGPGAQSTRAVAPELGVGEEPLRSWCNRYGPAERSSRPQESLEEENRRLRSEVTDMRRANEILKKASAFYPRSPIAPRRNDPVHRYAP</sequence>
<dbReference type="Proteomes" id="UP001225576">
    <property type="component" value="Unassembled WGS sequence"/>
</dbReference>
<reference evidence="2" key="1">
    <citation type="submission" date="2023-05" db="EMBL/GenBank/DDBJ databases">
        <title>Genomic Catalog of Human Bladder Bacteria.</title>
        <authorList>
            <person name="Du J."/>
        </authorList>
    </citation>
    <scope>NUCLEOTIDE SEQUENCE</scope>
    <source>
        <strain evidence="2">UMB1304A</strain>
    </source>
</reference>
<dbReference type="SUPFAM" id="SSF46689">
    <property type="entry name" value="Homeodomain-like"/>
    <property type="match status" value="1"/>
</dbReference>
<dbReference type="AlphaFoldDB" id="A0AAW6ZLV5"/>